<dbReference type="PANTHER" id="PTHR38133">
    <property type="entry name" value="SLR1429 PROTEIN"/>
    <property type="match status" value="1"/>
</dbReference>
<dbReference type="Pfam" id="PF04434">
    <property type="entry name" value="SWIM"/>
    <property type="match status" value="1"/>
</dbReference>
<dbReference type="InterPro" id="IPR007527">
    <property type="entry name" value="Znf_SWIM"/>
</dbReference>
<reference evidence="3" key="1">
    <citation type="submission" date="2020-10" db="EMBL/GenBank/DDBJ databases">
        <authorList>
            <person name="Castelo-Branco R."/>
            <person name="Eusebio N."/>
            <person name="Adriana R."/>
            <person name="Vieira A."/>
            <person name="Brugerolle De Fraissinette N."/>
            <person name="Rezende De Castro R."/>
            <person name="Schneider M.P."/>
            <person name="Vasconcelos V."/>
            <person name="Leao P.N."/>
        </authorList>
    </citation>
    <scope>NUCLEOTIDE SEQUENCE</scope>
    <source>
        <strain evidence="3">LEGE 07310</strain>
    </source>
</reference>
<sequence length="276" mass="31310">MAQIDQTWWGQRFLQTLEHYTDSGRLSRGRSYSGSKIKTFEIDRECVVAQVRGSVNPYFGVHQEPLYTTVLAFEPISRDQWTDAIARLAAKASTLSKLLLGEIPDDIEDTFAALDLHLLPHGKDFHSECTCPDTSNPCKHVAGVYYRLADELNRDPLQLFELRGLSRQDLQAELAKTPLGKALSQELETTTPEPLPVAALYTQPQPVEASRVTLKTFWQGERQLPAIEASEPTPVSAILIKKQGDYPPFWQRENSFVEVMEEFYERVRSKNQDILS</sequence>
<evidence type="ECO:0000313" key="3">
    <source>
        <dbReference type="EMBL" id="MBE9079333.1"/>
    </source>
</evidence>
<dbReference type="Proteomes" id="UP000636505">
    <property type="component" value="Unassembled WGS sequence"/>
</dbReference>
<dbReference type="EMBL" id="JADEXG010000053">
    <property type="protein sequence ID" value="MBE9079333.1"/>
    <property type="molecule type" value="Genomic_DNA"/>
</dbReference>
<dbReference type="GO" id="GO:0008270">
    <property type="term" value="F:zinc ion binding"/>
    <property type="evidence" value="ECO:0007669"/>
    <property type="project" value="UniProtKB-KW"/>
</dbReference>
<keyword evidence="4" id="KW-1185">Reference proteome</keyword>
<organism evidence="3 4">
    <name type="scientific">Vasconcelosia minhoensis LEGE 07310</name>
    <dbReference type="NCBI Taxonomy" id="915328"/>
    <lineage>
        <taxon>Bacteria</taxon>
        <taxon>Bacillati</taxon>
        <taxon>Cyanobacteriota</taxon>
        <taxon>Cyanophyceae</taxon>
        <taxon>Nodosilineales</taxon>
        <taxon>Cymatolegaceae</taxon>
        <taxon>Vasconcelosia</taxon>
        <taxon>Vasconcelosia minhoensis</taxon>
    </lineage>
</organism>
<evidence type="ECO:0000313" key="4">
    <source>
        <dbReference type="Proteomes" id="UP000636505"/>
    </source>
</evidence>
<feature type="domain" description="SWIM-type" evidence="2">
    <location>
        <begin position="114"/>
        <end position="149"/>
    </location>
</feature>
<keyword evidence="1" id="KW-0479">Metal-binding</keyword>
<proteinExistence type="predicted"/>
<keyword evidence="1" id="KW-0862">Zinc</keyword>
<keyword evidence="1" id="KW-0863">Zinc-finger</keyword>
<dbReference type="PROSITE" id="PS50966">
    <property type="entry name" value="ZF_SWIM"/>
    <property type="match status" value="1"/>
</dbReference>
<protein>
    <submittedName>
        <fullName evidence="3">SWIM zinc finger family protein</fullName>
    </submittedName>
</protein>
<name>A0A8J7AKE1_9CYAN</name>
<evidence type="ECO:0000256" key="1">
    <source>
        <dbReference type="PROSITE-ProRule" id="PRU00325"/>
    </source>
</evidence>
<comment type="caution">
    <text evidence="3">The sequence shown here is derived from an EMBL/GenBank/DDBJ whole genome shotgun (WGS) entry which is preliminary data.</text>
</comment>
<gene>
    <name evidence="3" type="ORF">IQ241_18870</name>
</gene>
<dbReference type="PANTHER" id="PTHR38133:SF1">
    <property type="entry name" value="SLR1429 PROTEIN"/>
    <property type="match status" value="1"/>
</dbReference>
<dbReference type="RefSeq" id="WP_193910187.1">
    <property type="nucleotide sequence ID" value="NZ_JADEXG010000053.1"/>
</dbReference>
<dbReference type="AlphaFoldDB" id="A0A8J7AKE1"/>
<evidence type="ECO:0000259" key="2">
    <source>
        <dbReference type="PROSITE" id="PS50966"/>
    </source>
</evidence>
<accession>A0A8J7AKE1</accession>